<dbReference type="CDD" id="cd07085">
    <property type="entry name" value="ALDH_F6_MMSDH"/>
    <property type="match status" value="1"/>
</dbReference>
<dbReference type="InterPro" id="IPR015590">
    <property type="entry name" value="Aldehyde_DH_dom"/>
</dbReference>
<dbReference type="AlphaFoldDB" id="A0A133KFA1"/>
<dbReference type="EMBL" id="LRPM01000030">
    <property type="protein sequence ID" value="KWZ78253.1"/>
    <property type="molecule type" value="Genomic_DNA"/>
</dbReference>
<dbReference type="Proteomes" id="UP000070383">
    <property type="component" value="Unassembled WGS sequence"/>
</dbReference>
<dbReference type="FunFam" id="3.40.605.10:FF:000003">
    <property type="entry name" value="Methylmalonate-semialdehyde dehydrogenase [acylating]"/>
    <property type="match status" value="1"/>
</dbReference>
<sequence>MRLIKNYVDGQWIESKAKEFEDVYNPGDGEVIAKCPLSTRDETKEAIENAAETFKTWGKTSVLSRQKILFKLQQILVEHTDELARLITLENGKNFKEAKGEVGRGIENVEHAASIANLLMGDNLSTIATDVEVHNYKYPIGVIAGIAPFNFPMMVPFWMFPMAIACGNTVVMKPSEKTPILMQRVTELCEEAGLPKGVLNVVNGGVEVVNEFLENPQVAGISFVGSKNIGELVYRKGCQHDKRVQALAGAKNHTIILKDADIEDTVTKAIGGAFGSAGERCMAGSVILVEEEIADEFVEKFTKAAKELKVGDASKDDDVFLGPVIRKENQERTFRYIEKGIEEGASLILDGRKNIPEKGFFVGPTIFDNCKVGMKIWAEEIFAPFVSIIRVKSLKEAIEIAHQNEFANGSCIFTNNAAAIRYFRENIDAGMLGVNLGVPAPVAFFAFSGWKHSFYGDLHCNGKDSILFYTRRKVVTSQLKTGEFDK</sequence>
<dbReference type="InterPro" id="IPR016161">
    <property type="entry name" value="Ald_DH/histidinol_DH"/>
</dbReference>
<gene>
    <name evidence="5" type="ORF">HMPREF3200_00851</name>
</gene>
<dbReference type="InterPro" id="IPR016162">
    <property type="entry name" value="Ald_DH_N"/>
</dbReference>
<feature type="domain" description="Aldehyde dehydrogenase" evidence="4">
    <location>
        <begin position="12"/>
        <end position="475"/>
    </location>
</feature>
<dbReference type="STRING" id="33036.HMPREF3200_00851"/>
<keyword evidence="2" id="KW-0560">Oxidoreductase</keyword>
<dbReference type="InterPro" id="IPR010061">
    <property type="entry name" value="MeMal-semiAld_DH"/>
</dbReference>
<dbReference type="Pfam" id="PF00171">
    <property type="entry name" value="Aldedh"/>
    <property type="match status" value="1"/>
</dbReference>
<comment type="caution">
    <text evidence="5">The sequence shown here is derived from an EMBL/GenBank/DDBJ whole genome shotgun (WGS) entry which is preliminary data.</text>
</comment>
<protein>
    <recommendedName>
        <fullName evidence="1">methylmalonate-semialdehyde dehydrogenase (CoA acylating)</fullName>
        <ecNumber evidence="1">1.2.1.27</ecNumber>
    </recommendedName>
</protein>
<dbReference type="Gene3D" id="3.40.309.10">
    <property type="entry name" value="Aldehyde Dehydrogenase, Chain A, domain 2"/>
    <property type="match status" value="1"/>
</dbReference>
<keyword evidence="3" id="KW-0520">NAD</keyword>
<proteinExistence type="predicted"/>
<dbReference type="SUPFAM" id="SSF53720">
    <property type="entry name" value="ALDH-like"/>
    <property type="match status" value="1"/>
</dbReference>
<dbReference type="NCBIfam" id="TIGR01722">
    <property type="entry name" value="MMSDH"/>
    <property type="match status" value="1"/>
</dbReference>
<dbReference type="PATRIC" id="fig|33036.3.peg.844"/>
<dbReference type="Gene3D" id="3.40.605.10">
    <property type="entry name" value="Aldehyde Dehydrogenase, Chain A, domain 1"/>
    <property type="match status" value="1"/>
</dbReference>
<organism evidence="5 6">
    <name type="scientific">Anaerococcus tetradius</name>
    <dbReference type="NCBI Taxonomy" id="33036"/>
    <lineage>
        <taxon>Bacteria</taxon>
        <taxon>Bacillati</taxon>
        <taxon>Bacillota</taxon>
        <taxon>Tissierellia</taxon>
        <taxon>Tissierellales</taxon>
        <taxon>Peptoniphilaceae</taxon>
        <taxon>Anaerococcus</taxon>
    </lineage>
</organism>
<dbReference type="GO" id="GO:0006210">
    <property type="term" value="P:thymine catabolic process"/>
    <property type="evidence" value="ECO:0007669"/>
    <property type="project" value="TreeGrafter"/>
</dbReference>
<keyword evidence="6" id="KW-1185">Reference proteome</keyword>
<dbReference type="EC" id="1.2.1.27" evidence="1"/>
<accession>A0A133KFA1</accession>
<dbReference type="PANTHER" id="PTHR43866:SF4">
    <property type="entry name" value="MALONATE-SEMIALDEHYDE DEHYDROGENASE"/>
    <property type="match status" value="1"/>
</dbReference>
<dbReference type="PROSITE" id="PS00070">
    <property type="entry name" value="ALDEHYDE_DEHYDR_CYS"/>
    <property type="match status" value="1"/>
</dbReference>
<evidence type="ECO:0000259" key="4">
    <source>
        <dbReference type="Pfam" id="PF00171"/>
    </source>
</evidence>
<dbReference type="PANTHER" id="PTHR43866">
    <property type="entry name" value="MALONATE-SEMIALDEHYDE DEHYDROGENASE"/>
    <property type="match status" value="1"/>
</dbReference>
<evidence type="ECO:0000256" key="1">
    <source>
        <dbReference type="ARBA" id="ARBA00013048"/>
    </source>
</evidence>
<dbReference type="GO" id="GO:0006574">
    <property type="term" value="P:L-valine catabolic process"/>
    <property type="evidence" value="ECO:0007669"/>
    <property type="project" value="TreeGrafter"/>
</dbReference>
<dbReference type="GO" id="GO:0004491">
    <property type="term" value="F:methylmalonate-semialdehyde dehydrogenase (acylating, NAD) activity"/>
    <property type="evidence" value="ECO:0007669"/>
    <property type="project" value="UniProtKB-EC"/>
</dbReference>
<dbReference type="InterPro" id="IPR016160">
    <property type="entry name" value="Ald_DH_CS_CYS"/>
</dbReference>
<evidence type="ECO:0000313" key="6">
    <source>
        <dbReference type="Proteomes" id="UP000070383"/>
    </source>
</evidence>
<evidence type="ECO:0000256" key="2">
    <source>
        <dbReference type="ARBA" id="ARBA00023002"/>
    </source>
</evidence>
<reference evidence="6" key="1">
    <citation type="submission" date="2016-01" db="EMBL/GenBank/DDBJ databases">
        <authorList>
            <person name="Mitreva M."/>
            <person name="Pepin K.H."/>
            <person name="Mihindukulasuriya K.A."/>
            <person name="Fulton R."/>
            <person name="Fronick C."/>
            <person name="O'Laughlin M."/>
            <person name="Miner T."/>
            <person name="Herter B."/>
            <person name="Rosa B.A."/>
            <person name="Cordes M."/>
            <person name="Tomlinson C."/>
            <person name="Wollam A."/>
            <person name="Palsikar V.B."/>
            <person name="Mardis E.R."/>
            <person name="Wilson R.K."/>
        </authorList>
    </citation>
    <scope>NUCLEOTIDE SEQUENCE [LARGE SCALE GENOMIC DNA]</scope>
    <source>
        <strain evidence="6">MJR8151</strain>
    </source>
</reference>
<name>A0A133KFA1_9FIRM</name>
<dbReference type="InterPro" id="IPR016163">
    <property type="entry name" value="Ald_DH_C"/>
</dbReference>
<dbReference type="RefSeq" id="WP_060929298.1">
    <property type="nucleotide sequence ID" value="NZ_CAMPNK010000031.1"/>
</dbReference>
<dbReference type="FunFam" id="3.40.309.10:FF:000002">
    <property type="entry name" value="Methylmalonate-semialdehyde dehydrogenase (Acylating)"/>
    <property type="match status" value="1"/>
</dbReference>
<evidence type="ECO:0000313" key="5">
    <source>
        <dbReference type="EMBL" id="KWZ78253.1"/>
    </source>
</evidence>
<dbReference type="OrthoDB" id="9758906at2"/>
<evidence type="ECO:0000256" key="3">
    <source>
        <dbReference type="ARBA" id="ARBA00023027"/>
    </source>
</evidence>